<dbReference type="GO" id="GO:0030497">
    <property type="term" value="P:fatty acid elongation"/>
    <property type="evidence" value="ECO:0007669"/>
    <property type="project" value="TreeGrafter"/>
</dbReference>
<dbReference type="PANTHER" id="PTHR42760:SF135">
    <property type="entry name" value="BLL7886 PROTEIN"/>
    <property type="match status" value="1"/>
</dbReference>
<dbReference type="EMBL" id="AP028217">
    <property type="protein sequence ID" value="BEI93837.1"/>
    <property type="molecule type" value="Genomic_DNA"/>
</dbReference>
<dbReference type="Pfam" id="PF13561">
    <property type="entry name" value="adh_short_C2"/>
    <property type="match status" value="1"/>
</dbReference>
<proteinExistence type="inferred from homology"/>
<dbReference type="PRINTS" id="PR00080">
    <property type="entry name" value="SDRFAMILY"/>
</dbReference>
<dbReference type="RefSeq" id="XP_060459102.1">
    <property type="nucleotide sequence ID" value="XM_060602738.1"/>
</dbReference>
<evidence type="ECO:0000313" key="4">
    <source>
        <dbReference type="Proteomes" id="UP001233271"/>
    </source>
</evidence>
<accession>A0AA48L8C5</accession>
<evidence type="ECO:0000313" key="3">
    <source>
        <dbReference type="EMBL" id="BEI93837.1"/>
    </source>
</evidence>
<dbReference type="InterPro" id="IPR002347">
    <property type="entry name" value="SDR_fam"/>
</dbReference>
<dbReference type="InterPro" id="IPR020904">
    <property type="entry name" value="Sc_DH/Rdtase_CS"/>
</dbReference>
<dbReference type="InterPro" id="IPR036291">
    <property type="entry name" value="NAD(P)-bd_dom_sf"/>
</dbReference>
<name>A0AA48L8C5_9TREE</name>
<gene>
    <name evidence="3" type="ORF">CcaverHIS019_0602960</name>
</gene>
<evidence type="ECO:0008006" key="5">
    <source>
        <dbReference type="Google" id="ProtNLM"/>
    </source>
</evidence>
<organism evidence="3 4">
    <name type="scientific">Cutaneotrichosporon cavernicola</name>
    <dbReference type="NCBI Taxonomy" id="279322"/>
    <lineage>
        <taxon>Eukaryota</taxon>
        <taxon>Fungi</taxon>
        <taxon>Dikarya</taxon>
        <taxon>Basidiomycota</taxon>
        <taxon>Agaricomycotina</taxon>
        <taxon>Tremellomycetes</taxon>
        <taxon>Trichosporonales</taxon>
        <taxon>Trichosporonaceae</taxon>
        <taxon>Cutaneotrichosporon</taxon>
    </lineage>
</organism>
<dbReference type="Gene3D" id="3.40.50.720">
    <property type="entry name" value="NAD(P)-binding Rossmann-like Domain"/>
    <property type="match status" value="1"/>
</dbReference>
<evidence type="ECO:0000256" key="2">
    <source>
        <dbReference type="ARBA" id="ARBA00022857"/>
    </source>
</evidence>
<reference evidence="3" key="1">
    <citation type="journal article" date="2023" name="BMC Genomics">
        <title>Chromosome-level genome assemblies of Cutaneotrichosporon spp. (Trichosporonales, Basidiomycota) reveal imbalanced evolution between nucleotide sequences and chromosome synteny.</title>
        <authorList>
            <person name="Kobayashi Y."/>
            <person name="Kayamori A."/>
            <person name="Aoki K."/>
            <person name="Shiwa Y."/>
            <person name="Matsutani M."/>
            <person name="Fujita N."/>
            <person name="Sugita T."/>
            <person name="Iwasaki W."/>
            <person name="Tanaka N."/>
            <person name="Takashima M."/>
        </authorList>
    </citation>
    <scope>NUCLEOTIDE SEQUENCE</scope>
    <source>
        <strain evidence="3">HIS019</strain>
    </source>
</reference>
<dbReference type="GeneID" id="85497707"/>
<comment type="similarity">
    <text evidence="1">Belongs to the short-chain dehydrogenases/reductases (SDR) family.</text>
</comment>
<dbReference type="FunFam" id="3.40.50.720:FF:000084">
    <property type="entry name" value="Short-chain dehydrogenase reductase"/>
    <property type="match status" value="1"/>
</dbReference>
<keyword evidence="4" id="KW-1185">Reference proteome</keyword>
<evidence type="ECO:0000256" key="1">
    <source>
        <dbReference type="ARBA" id="ARBA00006484"/>
    </source>
</evidence>
<dbReference type="SUPFAM" id="SSF51735">
    <property type="entry name" value="NAD(P)-binding Rossmann-fold domains"/>
    <property type="match status" value="1"/>
</dbReference>
<sequence>MSTPHPFGLTGKHVLVTGAGGGLGRAIVAAFVSAGAYVTGADQDITQLAGLPLHHRLAFDITDAAACRRAIDELEVLGATPDVLVNNAGASRADSLASLEEEGMWDAELATNLTGAYHVTAPVTKVWDKAGRGGTIVFTSSVNALTHYGNPAYAAAKAGLIAYARALAVELGCKGVRANVVAPGSVRTAAWAHRDPAVLDAAARHYPIGRILAPEDVANTIVFLASPLAAGITGAVIPVDGGLMAGNMPFVRDIIGSDI</sequence>
<dbReference type="PANTHER" id="PTHR42760">
    <property type="entry name" value="SHORT-CHAIN DEHYDROGENASES/REDUCTASES FAMILY MEMBER"/>
    <property type="match status" value="1"/>
</dbReference>
<dbReference type="PROSITE" id="PS00061">
    <property type="entry name" value="ADH_SHORT"/>
    <property type="match status" value="1"/>
</dbReference>
<dbReference type="GO" id="GO:0016616">
    <property type="term" value="F:oxidoreductase activity, acting on the CH-OH group of donors, NAD or NADP as acceptor"/>
    <property type="evidence" value="ECO:0007669"/>
    <property type="project" value="TreeGrafter"/>
</dbReference>
<dbReference type="AlphaFoldDB" id="A0AA48L8C5"/>
<keyword evidence="2" id="KW-0521">NADP</keyword>
<dbReference type="PRINTS" id="PR00081">
    <property type="entry name" value="GDHRDH"/>
</dbReference>
<protein>
    <recommendedName>
        <fullName evidence="5">SDR family oxidoreductase</fullName>
    </recommendedName>
</protein>
<dbReference type="Proteomes" id="UP001233271">
    <property type="component" value="Chromosome 6"/>
</dbReference>
<dbReference type="KEGG" id="ccac:CcaHIS019_0602960"/>